<protein>
    <submittedName>
        <fullName evidence="2">Uncharacterized protein</fullName>
    </submittedName>
</protein>
<organism evidence="2 3">
    <name type="scientific">Planoprotostelium fungivorum</name>
    <dbReference type="NCBI Taxonomy" id="1890364"/>
    <lineage>
        <taxon>Eukaryota</taxon>
        <taxon>Amoebozoa</taxon>
        <taxon>Evosea</taxon>
        <taxon>Variosea</taxon>
        <taxon>Cavosteliida</taxon>
        <taxon>Cavosteliaceae</taxon>
        <taxon>Planoprotostelium</taxon>
    </lineage>
</organism>
<sequence length="339" mass="37419">MTLSVYSTHSEVDNRQMDDWILFGLKLPWGLRALSTISSRTCEHGPPIESREPESSAHSVSPIEISSTFSSAVSFGSHYRGKRWKDRLSSLVSIRSIYIAMTLGLVISVTAIIAPLSVVSQRRLILDGLNDRANTNILLTNVAVVSLLSQSSDLLKTMSTAYTSFRFQPLHLNGSYPVPLPDNYMFWMDIAQSAVLQVGSLLRRKTGLHLLGYTFLFNRVVMVSDTKQIKGQHFDIFIGNDASCNQSFQVSDILQTPGRRGDVVNSYSVSYAVCDDAGKVLTGMYSSFTTTSLARLEGINKLASIFKSFDTASIRLLRLIDDCPPDRPVDCGVETLTKG</sequence>
<evidence type="ECO:0000313" key="3">
    <source>
        <dbReference type="Proteomes" id="UP000241769"/>
    </source>
</evidence>
<comment type="caution">
    <text evidence="2">The sequence shown here is derived from an EMBL/GenBank/DDBJ whole genome shotgun (WGS) entry which is preliminary data.</text>
</comment>
<proteinExistence type="predicted"/>
<accession>A0A2P6ND84</accession>
<feature type="transmembrane region" description="Helical" evidence="1">
    <location>
        <begin position="97"/>
        <end position="119"/>
    </location>
</feature>
<keyword evidence="3" id="KW-1185">Reference proteome</keyword>
<keyword evidence="1" id="KW-0472">Membrane</keyword>
<dbReference type="EMBL" id="MDYQ01000114">
    <property type="protein sequence ID" value="PRP81927.1"/>
    <property type="molecule type" value="Genomic_DNA"/>
</dbReference>
<keyword evidence="1" id="KW-1133">Transmembrane helix</keyword>
<name>A0A2P6ND84_9EUKA</name>
<reference evidence="2 3" key="1">
    <citation type="journal article" date="2018" name="Genome Biol. Evol.">
        <title>Multiple Roots of Fruiting Body Formation in Amoebozoa.</title>
        <authorList>
            <person name="Hillmann F."/>
            <person name="Forbes G."/>
            <person name="Novohradska S."/>
            <person name="Ferling I."/>
            <person name="Riege K."/>
            <person name="Groth M."/>
            <person name="Westermann M."/>
            <person name="Marz M."/>
            <person name="Spaller T."/>
            <person name="Winckler T."/>
            <person name="Schaap P."/>
            <person name="Glockner G."/>
        </authorList>
    </citation>
    <scope>NUCLEOTIDE SEQUENCE [LARGE SCALE GENOMIC DNA]</scope>
    <source>
        <strain evidence="2 3">Jena</strain>
    </source>
</reference>
<evidence type="ECO:0000256" key="1">
    <source>
        <dbReference type="SAM" id="Phobius"/>
    </source>
</evidence>
<gene>
    <name evidence="2" type="ORF">PROFUN_10635</name>
</gene>
<dbReference type="Proteomes" id="UP000241769">
    <property type="component" value="Unassembled WGS sequence"/>
</dbReference>
<evidence type="ECO:0000313" key="2">
    <source>
        <dbReference type="EMBL" id="PRP81927.1"/>
    </source>
</evidence>
<dbReference type="InParanoid" id="A0A2P6ND84"/>
<dbReference type="AlphaFoldDB" id="A0A2P6ND84"/>
<keyword evidence="1" id="KW-0812">Transmembrane</keyword>